<dbReference type="OrthoDB" id="4509553at2759"/>
<keyword evidence="3" id="KW-0732">Signal</keyword>
<evidence type="ECO:0008006" key="6">
    <source>
        <dbReference type="Google" id="ProtNLM"/>
    </source>
</evidence>
<dbReference type="RefSeq" id="XP_001274880.1">
    <property type="nucleotide sequence ID" value="XM_001274879.1"/>
</dbReference>
<dbReference type="OMA" id="GFIGRCT"/>
<keyword evidence="2" id="KW-1133">Transmembrane helix</keyword>
<gene>
    <name evidence="4" type="ORF">ACLA_055010</name>
</gene>
<feature type="transmembrane region" description="Helical" evidence="2">
    <location>
        <begin position="230"/>
        <end position="251"/>
    </location>
</feature>
<dbReference type="KEGG" id="act:ACLA_055010"/>
<accession>A1C9D0</accession>
<sequence>MHLSTLLAFFTLHLSLIAATELSPPTLYDRYNNTSNLAKRASCGDGMSCLIGVCCGDGCAMNCCAMDNGGLGCGITERCQFKGNVFVGCCGNLIGGCTGEATRVTIHTPYSTVTLKPGTGNSIINTNEARTTSTEGVMTAISASETEMMSTPTSASASSATRRYTSATETAATTARARTTARSTTPTPTSTSTLTDGTGLGKTGTLGPADGIAGAGAGGFSQMPNGAGRVMGVLGMGMGMGVGVALGVLIVV</sequence>
<keyword evidence="5" id="KW-1185">Reference proteome</keyword>
<feature type="region of interest" description="Disordered" evidence="1">
    <location>
        <begin position="146"/>
        <end position="207"/>
    </location>
</feature>
<keyword evidence="2" id="KW-0472">Membrane</keyword>
<reference evidence="4 5" key="1">
    <citation type="journal article" date="2008" name="PLoS Genet.">
        <title>Genomic islands in the pathogenic filamentous fungus Aspergillus fumigatus.</title>
        <authorList>
            <person name="Fedorova N.D."/>
            <person name="Khaldi N."/>
            <person name="Joardar V.S."/>
            <person name="Maiti R."/>
            <person name="Amedeo P."/>
            <person name="Anderson M.J."/>
            <person name="Crabtree J."/>
            <person name="Silva J.C."/>
            <person name="Badger J.H."/>
            <person name="Albarraq A."/>
            <person name="Angiuoli S."/>
            <person name="Bussey H."/>
            <person name="Bowyer P."/>
            <person name="Cotty P.J."/>
            <person name="Dyer P.S."/>
            <person name="Egan A."/>
            <person name="Galens K."/>
            <person name="Fraser-Liggett C.M."/>
            <person name="Haas B.J."/>
            <person name="Inman J.M."/>
            <person name="Kent R."/>
            <person name="Lemieux S."/>
            <person name="Malavazi I."/>
            <person name="Orvis J."/>
            <person name="Roemer T."/>
            <person name="Ronning C.M."/>
            <person name="Sundaram J.P."/>
            <person name="Sutton G."/>
            <person name="Turner G."/>
            <person name="Venter J.C."/>
            <person name="White O.R."/>
            <person name="Whitty B.R."/>
            <person name="Youngman P."/>
            <person name="Wolfe K.H."/>
            <person name="Goldman G.H."/>
            <person name="Wortman J.R."/>
            <person name="Jiang B."/>
            <person name="Denning D.W."/>
            <person name="Nierman W.C."/>
        </authorList>
    </citation>
    <scope>NUCLEOTIDE SEQUENCE [LARGE SCALE GENOMIC DNA]</scope>
    <source>
        <strain evidence="5">ATCC 1007 / CBS 513.65 / DSM 816 / NCTC 3887 / NRRL 1</strain>
    </source>
</reference>
<dbReference type="AlphaFoldDB" id="A1C9D0"/>
<proteinExistence type="predicted"/>
<protein>
    <recommendedName>
        <fullName evidence="6">GPI anchored protein</fullName>
    </recommendedName>
</protein>
<name>A1C9D0_ASPCL</name>
<evidence type="ECO:0000256" key="2">
    <source>
        <dbReference type="SAM" id="Phobius"/>
    </source>
</evidence>
<evidence type="ECO:0000313" key="5">
    <source>
        <dbReference type="Proteomes" id="UP000006701"/>
    </source>
</evidence>
<organism evidence="4 5">
    <name type="scientific">Aspergillus clavatus (strain ATCC 1007 / CBS 513.65 / DSM 816 / NCTC 3887 / NRRL 1 / QM 1276 / 107)</name>
    <dbReference type="NCBI Taxonomy" id="344612"/>
    <lineage>
        <taxon>Eukaryota</taxon>
        <taxon>Fungi</taxon>
        <taxon>Dikarya</taxon>
        <taxon>Ascomycota</taxon>
        <taxon>Pezizomycotina</taxon>
        <taxon>Eurotiomycetes</taxon>
        <taxon>Eurotiomycetidae</taxon>
        <taxon>Eurotiales</taxon>
        <taxon>Aspergillaceae</taxon>
        <taxon>Aspergillus</taxon>
        <taxon>Aspergillus subgen. Fumigati</taxon>
    </lineage>
</organism>
<dbReference type="GeneID" id="4707040"/>
<keyword evidence="2" id="KW-0812">Transmembrane</keyword>
<dbReference type="EMBL" id="DS027048">
    <property type="protein sequence ID" value="EAW13454.1"/>
    <property type="molecule type" value="Genomic_DNA"/>
</dbReference>
<feature type="signal peptide" evidence="3">
    <location>
        <begin position="1"/>
        <end position="19"/>
    </location>
</feature>
<dbReference type="VEuPathDB" id="FungiDB:ACLA_055010"/>
<evidence type="ECO:0000313" key="4">
    <source>
        <dbReference type="EMBL" id="EAW13454.1"/>
    </source>
</evidence>
<dbReference type="Proteomes" id="UP000006701">
    <property type="component" value="Unassembled WGS sequence"/>
</dbReference>
<dbReference type="eggNOG" id="ENOG502QQH0">
    <property type="taxonomic scope" value="Eukaryota"/>
</dbReference>
<evidence type="ECO:0000256" key="3">
    <source>
        <dbReference type="SAM" id="SignalP"/>
    </source>
</evidence>
<dbReference type="HOGENOM" id="CLU_095010_0_0_1"/>
<evidence type="ECO:0000256" key="1">
    <source>
        <dbReference type="SAM" id="MobiDB-lite"/>
    </source>
</evidence>
<feature type="compositionally biased region" description="Low complexity" evidence="1">
    <location>
        <begin position="146"/>
        <end position="197"/>
    </location>
</feature>
<feature type="chain" id="PRO_5002633014" description="GPI anchored protein" evidence="3">
    <location>
        <begin position="20"/>
        <end position="252"/>
    </location>
</feature>